<feature type="transmembrane region" description="Helical" evidence="2">
    <location>
        <begin position="105"/>
        <end position="126"/>
    </location>
</feature>
<keyword evidence="2" id="KW-0812">Transmembrane</keyword>
<keyword evidence="4" id="KW-1185">Reference proteome</keyword>
<evidence type="ECO:0000313" key="3">
    <source>
        <dbReference type="EMBL" id="SAM07671.1"/>
    </source>
</evidence>
<dbReference type="OMA" id="CIEREPM"/>
<dbReference type="AlphaFoldDB" id="A0A163MQW1"/>
<feature type="transmembrane region" description="Helical" evidence="2">
    <location>
        <begin position="236"/>
        <end position="258"/>
    </location>
</feature>
<sequence>MQANSTLWRSCDLQKRCHCDWRLTVYDCEETEAIRWIYINNAILLRYRGQHIFDTNTQTGFLRPKPIESMILFAVIFNFLRLMHSIILVADVLSNVAFRSFAFEFPWAFGYAALSCYVFGIAHTMVNSSHVIYNAWFHNPLRIDILCSLLIILPFVSNNICSISAGVYAQQGDIDKAILYTHALYYLWTIYCGTLSFVLLYSGTCLVTLLQHHLKLQGGVQNNVAKVKTGILKVKLVILTGFVCLFVFAILVCVYGIFREKMESNVVCSLLIGGIWTFNGAMATMMVELALILNPHMTGVLGLVAVSSSILTTMNDETYSWMDTQQYTLTTSPTHKYTFDSGSYYDSIKSSSSLSKKPVYYHQFRQPDKPITVCDDSSGSVSTLPPGYGNQGAPDHHHNSMEVRQLEQDKLHYNAITSQARIHSTRASAIQKRQDYADSVVPPLPPSTSDHLFATYY</sequence>
<dbReference type="STRING" id="4829.A0A163MQW1"/>
<dbReference type="InParanoid" id="A0A163MQW1"/>
<dbReference type="EMBL" id="LT554760">
    <property type="protein sequence ID" value="SAM07671.1"/>
    <property type="molecule type" value="Genomic_DNA"/>
</dbReference>
<feature type="transmembrane region" description="Helical" evidence="2">
    <location>
        <begin position="146"/>
        <end position="168"/>
    </location>
</feature>
<feature type="transmembrane region" description="Helical" evidence="2">
    <location>
        <begin position="71"/>
        <end position="93"/>
    </location>
</feature>
<gene>
    <name evidence="3" type="primary">ABSGL_13314.1 scaffold 13659</name>
</gene>
<reference evidence="3" key="1">
    <citation type="submission" date="2016-04" db="EMBL/GenBank/DDBJ databases">
        <authorList>
            <person name="Evans L.H."/>
            <person name="Alamgir A."/>
            <person name="Owens N."/>
            <person name="Weber N.D."/>
            <person name="Virtaneva K."/>
            <person name="Barbian K."/>
            <person name="Babar A."/>
            <person name="Rosenke K."/>
        </authorList>
    </citation>
    <scope>NUCLEOTIDE SEQUENCE [LARGE SCALE GENOMIC DNA]</scope>
    <source>
        <strain evidence="3">CBS 101.48</strain>
    </source>
</reference>
<accession>A0A163MQW1</accession>
<organism evidence="3">
    <name type="scientific">Absidia glauca</name>
    <name type="common">Pin mould</name>
    <dbReference type="NCBI Taxonomy" id="4829"/>
    <lineage>
        <taxon>Eukaryota</taxon>
        <taxon>Fungi</taxon>
        <taxon>Fungi incertae sedis</taxon>
        <taxon>Mucoromycota</taxon>
        <taxon>Mucoromycotina</taxon>
        <taxon>Mucoromycetes</taxon>
        <taxon>Mucorales</taxon>
        <taxon>Cunninghamellaceae</taxon>
        <taxon>Absidia</taxon>
    </lineage>
</organism>
<evidence type="ECO:0000256" key="2">
    <source>
        <dbReference type="SAM" id="Phobius"/>
    </source>
</evidence>
<keyword evidence="2" id="KW-1133">Transmembrane helix</keyword>
<feature type="region of interest" description="Disordered" evidence="1">
    <location>
        <begin position="376"/>
        <end position="397"/>
    </location>
</feature>
<dbReference type="Proteomes" id="UP000078561">
    <property type="component" value="Unassembled WGS sequence"/>
</dbReference>
<name>A0A163MQW1_ABSGL</name>
<evidence type="ECO:0000313" key="4">
    <source>
        <dbReference type="Proteomes" id="UP000078561"/>
    </source>
</evidence>
<evidence type="ECO:0000256" key="1">
    <source>
        <dbReference type="SAM" id="MobiDB-lite"/>
    </source>
</evidence>
<dbReference type="OrthoDB" id="2405215at2759"/>
<feature type="transmembrane region" description="Helical" evidence="2">
    <location>
        <begin position="188"/>
        <end position="210"/>
    </location>
</feature>
<feature type="transmembrane region" description="Helical" evidence="2">
    <location>
        <begin position="270"/>
        <end position="293"/>
    </location>
</feature>
<proteinExistence type="predicted"/>
<protein>
    <submittedName>
        <fullName evidence="3">Uncharacterized protein</fullName>
    </submittedName>
</protein>
<keyword evidence="2" id="KW-0472">Membrane</keyword>